<dbReference type="SUPFAM" id="SSF46785">
    <property type="entry name" value="Winged helix' DNA-binding domain"/>
    <property type="match status" value="1"/>
</dbReference>
<dbReference type="GO" id="GO:0003700">
    <property type="term" value="F:DNA-binding transcription factor activity"/>
    <property type="evidence" value="ECO:0007669"/>
    <property type="project" value="InterPro"/>
</dbReference>
<evidence type="ECO:0000313" key="6">
    <source>
        <dbReference type="Proteomes" id="UP000663608"/>
    </source>
</evidence>
<keyword evidence="2" id="KW-0238">DNA-binding</keyword>
<dbReference type="Gene3D" id="1.10.10.10">
    <property type="entry name" value="Winged helix-like DNA-binding domain superfamily/Winged helix DNA-binding domain"/>
    <property type="match status" value="1"/>
</dbReference>
<dbReference type="InterPro" id="IPR036390">
    <property type="entry name" value="WH_DNA-bd_sf"/>
</dbReference>
<dbReference type="KEGG" id="lti:JW886_02480"/>
<keyword evidence="6" id="KW-1185">Reference proteome</keyword>
<dbReference type="InterPro" id="IPR023187">
    <property type="entry name" value="Tscrpt_reg_MarR-type_CS"/>
</dbReference>
<organism evidence="5 6">
    <name type="scientific">Lactococcus taiwanensis</name>
    <dbReference type="NCBI Taxonomy" id="1151742"/>
    <lineage>
        <taxon>Bacteria</taxon>
        <taxon>Bacillati</taxon>
        <taxon>Bacillota</taxon>
        <taxon>Bacilli</taxon>
        <taxon>Lactobacillales</taxon>
        <taxon>Streptococcaceae</taxon>
        <taxon>Lactococcus</taxon>
    </lineage>
</organism>
<evidence type="ECO:0000256" key="3">
    <source>
        <dbReference type="ARBA" id="ARBA00023163"/>
    </source>
</evidence>
<evidence type="ECO:0000313" key="5">
    <source>
        <dbReference type="EMBL" id="QSE77146.1"/>
    </source>
</evidence>
<dbReference type="SMART" id="SM00347">
    <property type="entry name" value="HTH_MARR"/>
    <property type="match status" value="1"/>
</dbReference>
<dbReference type="InterPro" id="IPR036388">
    <property type="entry name" value="WH-like_DNA-bd_sf"/>
</dbReference>
<dbReference type="RefSeq" id="WP_205872231.1">
    <property type="nucleotide sequence ID" value="NZ_CP070872.1"/>
</dbReference>
<dbReference type="Pfam" id="PF01047">
    <property type="entry name" value="MarR"/>
    <property type="match status" value="1"/>
</dbReference>
<dbReference type="GO" id="GO:0003677">
    <property type="term" value="F:DNA binding"/>
    <property type="evidence" value="ECO:0007669"/>
    <property type="project" value="UniProtKB-KW"/>
</dbReference>
<dbReference type="PROSITE" id="PS01117">
    <property type="entry name" value="HTH_MARR_1"/>
    <property type="match status" value="1"/>
</dbReference>
<reference evidence="5 6" key="1">
    <citation type="submission" date="2021-02" db="EMBL/GenBank/DDBJ databases">
        <title>Complete genome sequence of Lactococcus lactis strain K_LL004.</title>
        <authorList>
            <person name="Kim H.B."/>
        </authorList>
    </citation>
    <scope>NUCLEOTIDE SEQUENCE [LARGE SCALE GENOMIC DNA]</scope>
    <source>
        <strain evidence="5 6">K_LL004</strain>
    </source>
</reference>
<evidence type="ECO:0000259" key="4">
    <source>
        <dbReference type="PROSITE" id="PS50995"/>
    </source>
</evidence>
<dbReference type="Proteomes" id="UP000663608">
    <property type="component" value="Chromosome"/>
</dbReference>
<feature type="domain" description="HTH marR-type" evidence="4">
    <location>
        <begin position="4"/>
        <end position="141"/>
    </location>
</feature>
<dbReference type="PANTHER" id="PTHR35790:SF4">
    <property type="entry name" value="HTH-TYPE TRANSCRIPTIONAL REGULATOR PCHR"/>
    <property type="match status" value="1"/>
</dbReference>
<protein>
    <submittedName>
        <fullName evidence="5">MarR family transcriptional regulator</fullName>
    </submittedName>
</protein>
<dbReference type="PROSITE" id="PS50995">
    <property type="entry name" value="HTH_MARR_2"/>
    <property type="match status" value="1"/>
</dbReference>
<name>A0AA45KHH8_9LACT</name>
<evidence type="ECO:0000256" key="1">
    <source>
        <dbReference type="ARBA" id="ARBA00023015"/>
    </source>
</evidence>
<dbReference type="InterPro" id="IPR052067">
    <property type="entry name" value="Metal_resp_HTH_trans_reg"/>
</dbReference>
<dbReference type="EMBL" id="CP070872">
    <property type="protein sequence ID" value="QSE77146.1"/>
    <property type="molecule type" value="Genomic_DNA"/>
</dbReference>
<dbReference type="InterPro" id="IPR000835">
    <property type="entry name" value="HTH_MarR-typ"/>
</dbReference>
<keyword evidence="3" id="KW-0804">Transcription</keyword>
<dbReference type="PANTHER" id="PTHR35790">
    <property type="entry name" value="HTH-TYPE TRANSCRIPTIONAL REGULATOR PCHR"/>
    <property type="match status" value="1"/>
</dbReference>
<evidence type="ECO:0000256" key="2">
    <source>
        <dbReference type="ARBA" id="ARBA00023125"/>
    </source>
</evidence>
<proteinExistence type="predicted"/>
<keyword evidence="1" id="KW-0805">Transcription regulation</keyword>
<dbReference type="AlphaFoldDB" id="A0AA45KHH8"/>
<sequence length="153" mass="17796">MTKQERIMSSLTNLFNKIEAHYRPQMEAEFTDISLSEIEAIEYIANNAQPNVTRLADHLYMTRGAASKITKKLLDKGYIARYQLPDNKKEIYFQLTSKGKSINARHEALHQKFAENDQVIFDELTDEAVSNILEFLNKYNKHLDSSIRKNIEK</sequence>
<gene>
    <name evidence="5" type="ORF">JW886_02480</name>
</gene>
<accession>A0AA45KHH8</accession>